<dbReference type="EMBL" id="FNKL01000003">
    <property type="protein sequence ID" value="SDQ71519.1"/>
    <property type="molecule type" value="Genomic_DNA"/>
</dbReference>
<proteinExistence type="predicted"/>
<dbReference type="STRING" id="311333.SAMN05421664_2295"/>
<gene>
    <name evidence="1" type="ORF">SAMN05421664_2295</name>
</gene>
<keyword evidence="2" id="KW-1185">Reference proteome</keyword>
<dbReference type="AlphaFoldDB" id="A0A1H1D5M5"/>
<accession>A0A1H1D5M5</accession>
<reference evidence="2" key="1">
    <citation type="submission" date="2016-10" db="EMBL/GenBank/DDBJ databases">
        <authorList>
            <person name="Varghese N."/>
            <person name="Submissions S."/>
        </authorList>
    </citation>
    <scope>NUCLEOTIDE SEQUENCE [LARGE SCALE GENOMIC DNA]</scope>
    <source>
        <strain evidence="2">DSM 17072</strain>
    </source>
</reference>
<sequence>MKKTLIFTLIFIFQQFIFGQKNQYSDFIKTWNFIKYYHPDLAGRKIDADSLFLANVEKINSKQDFNEIN</sequence>
<evidence type="ECO:0000313" key="1">
    <source>
        <dbReference type="EMBL" id="SDQ71519.1"/>
    </source>
</evidence>
<evidence type="ECO:0000313" key="2">
    <source>
        <dbReference type="Proteomes" id="UP000199627"/>
    </source>
</evidence>
<dbReference type="Proteomes" id="UP000199627">
    <property type="component" value="Unassembled WGS sequence"/>
</dbReference>
<organism evidence="1 2">
    <name type="scientific">Chryseobacterium soldanellicola</name>
    <dbReference type="NCBI Taxonomy" id="311333"/>
    <lineage>
        <taxon>Bacteria</taxon>
        <taxon>Pseudomonadati</taxon>
        <taxon>Bacteroidota</taxon>
        <taxon>Flavobacteriia</taxon>
        <taxon>Flavobacteriales</taxon>
        <taxon>Weeksellaceae</taxon>
        <taxon>Chryseobacterium group</taxon>
        <taxon>Chryseobacterium</taxon>
    </lineage>
</organism>
<protein>
    <submittedName>
        <fullName evidence="1">Uncharacterized protein</fullName>
    </submittedName>
</protein>
<name>A0A1H1D5M5_9FLAO</name>
<dbReference type="RefSeq" id="WP_089755878.1">
    <property type="nucleotide sequence ID" value="NZ_FNKL01000003.1"/>
</dbReference>